<dbReference type="SUPFAM" id="SSF56281">
    <property type="entry name" value="Metallo-hydrolase/oxidoreductase"/>
    <property type="match status" value="1"/>
</dbReference>
<dbReference type="SMART" id="SM00849">
    <property type="entry name" value="Lactamase_B"/>
    <property type="match status" value="1"/>
</dbReference>
<feature type="domain" description="Metallo-beta-lactamase" evidence="5">
    <location>
        <begin position="39"/>
        <end position="244"/>
    </location>
</feature>
<dbReference type="EC" id="3.1.1.81" evidence="6"/>
<evidence type="ECO:0000256" key="4">
    <source>
        <dbReference type="ARBA" id="ARBA00022833"/>
    </source>
</evidence>
<dbReference type="CDD" id="cd07729">
    <property type="entry name" value="AHL_lactonase_MBL-fold"/>
    <property type="match status" value="1"/>
</dbReference>
<accession>A0ABM8S402</accession>
<dbReference type="PANTHER" id="PTHR42978:SF3">
    <property type="entry name" value="BLR3078 PROTEIN"/>
    <property type="match status" value="1"/>
</dbReference>
<proteinExistence type="inferred from homology"/>
<keyword evidence="3 6" id="KW-0378">Hydrolase</keyword>
<gene>
    <name evidence="6" type="primary">aiiA</name>
    <name evidence="6" type="ORF">R69776_04602</name>
</gene>
<dbReference type="PANTHER" id="PTHR42978">
    <property type="entry name" value="QUORUM-QUENCHING LACTONASE YTNP-RELATED-RELATED"/>
    <property type="match status" value="1"/>
</dbReference>
<keyword evidence="4" id="KW-0862">Zinc</keyword>
<name>A0ABM8S402_9BURK</name>
<evidence type="ECO:0000313" key="6">
    <source>
        <dbReference type="EMBL" id="CAE6787555.1"/>
    </source>
</evidence>
<dbReference type="GO" id="GO:0102007">
    <property type="term" value="F:acyl-L-homoserine-lactone lactonohydrolase activity"/>
    <property type="evidence" value="ECO:0007669"/>
    <property type="project" value="UniProtKB-EC"/>
</dbReference>
<sequence length="260" mass="28561">MSKDATIERLYILDGGVAQVDDASIYSPGVNVGRPMTLSCNAYLIRHQNTWMLWDTGTQDDLIDEPGGRIIAHGIRGTVIKTIASQLAEIGVAPDDIAKLALSHAHYDHVGNCRLFRNAEWIAQRTEYDAMFGANPDEYGFETELYASLRNNKTTLIDGDHDVFGDGAVRIISTPGHTPGHCSLLLNLPETGKVLLSGDVAHNRRNFRCRCVPSFNVDKLQSIASMDKVEELLDIEGAALFVNHDVVQNGTLPHAPQWIA</sequence>
<dbReference type="EMBL" id="CAJNBH010000014">
    <property type="protein sequence ID" value="CAE6787555.1"/>
    <property type="molecule type" value="Genomic_DNA"/>
</dbReference>
<dbReference type="InterPro" id="IPR036866">
    <property type="entry name" value="RibonucZ/Hydroxyglut_hydro"/>
</dbReference>
<keyword evidence="7" id="KW-1185">Reference proteome</keyword>
<comment type="similarity">
    <text evidence="1">Belongs to the metallo-beta-lactamase superfamily.</text>
</comment>
<dbReference type="Proteomes" id="UP000673821">
    <property type="component" value="Unassembled WGS sequence"/>
</dbReference>
<evidence type="ECO:0000259" key="5">
    <source>
        <dbReference type="SMART" id="SM00849"/>
    </source>
</evidence>
<dbReference type="InterPro" id="IPR051013">
    <property type="entry name" value="MBL_superfamily_lactonases"/>
</dbReference>
<evidence type="ECO:0000256" key="3">
    <source>
        <dbReference type="ARBA" id="ARBA00022801"/>
    </source>
</evidence>
<organism evidence="6 7">
    <name type="scientific">Paraburkholderia nemoris</name>
    <dbReference type="NCBI Taxonomy" id="2793076"/>
    <lineage>
        <taxon>Bacteria</taxon>
        <taxon>Pseudomonadati</taxon>
        <taxon>Pseudomonadota</taxon>
        <taxon>Betaproteobacteria</taxon>
        <taxon>Burkholderiales</taxon>
        <taxon>Burkholderiaceae</taxon>
        <taxon>Paraburkholderia</taxon>
    </lineage>
</organism>
<dbReference type="RefSeq" id="WP_200659440.1">
    <property type="nucleotide sequence ID" value="NZ_CAJNBH010000014.1"/>
</dbReference>
<evidence type="ECO:0000256" key="1">
    <source>
        <dbReference type="ARBA" id="ARBA00007749"/>
    </source>
</evidence>
<dbReference type="Pfam" id="PF00753">
    <property type="entry name" value="Lactamase_B"/>
    <property type="match status" value="1"/>
</dbReference>
<dbReference type="Gene3D" id="3.60.15.10">
    <property type="entry name" value="Ribonuclease Z/Hydroxyacylglutathione hydrolase-like"/>
    <property type="match status" value="1"/>
</dbReference>
<evidence type="ECO:0000256" key="2">
    <source>
        <dbReference type="ARBA" id="ARBA00022723"/>
    </source>
</evidence>
<dbReference type="InterPro" id="IPR001279">
    <property type="entry name" value="Metallo-B-lactamas"/>
</dbReference>
<evidence type="ECO:0000313" key="7">
    <source>
        <dbReference type="Proteomes" id="UP000673821"/>
    </source>
</evidence>
<reference evidence="6 7" key="1">
    <citation type="submission" date="2021-02" db="EMBL/GenBank/DDBJ databases">
        <authorList>
            <person name="Vanwijnsberghe S."/>
        </authorList>
    </citation>
    <scope>NUCLEOTIDE SEQUENCE [LARGE SCALE GENOMIC DNA]</scope>
    <source>
        <strain evidence="6 7">R-69776</strain>
    </source>
</reference>
<keyword evidence="2" id="KW-0479">Metal-binding</keyword>
<comment type="caution">
    <text evidence="6">The sequence shown here is derived from an EMBL/GenBank/DDBJ whole genome shotgun (WGS) entry which is preliminary data.</text>
</comment>
<protein>
    <submittedName>
        <fullName evidence="6">N-acyl homoserine lactonase</fullName>
        <ecNumber evidence="6">3.1.1.81</ecNumber>
    </submittedName>
</protein>